<dbReference type="SUPFAM" id="SSF57903">
    <property type="entry name" value="FYVE/PHD zinc finger"/>
    <property type="match status" value="1"/>
</dbReference>
<dbReference type="InterPro" id="IPR003618">
    <property type="entry name" value="TFIIS_cen_dom"/>
</dbReference>
<feature type="compositionally biased region" description="Basic and acidic residues" evidence="8">
    <location>
        <begin position="151"/>
        <end position="160"/>
    </location>
</feature>
<evidence type="ECO:0000313" key="12">
    <source>
        <dbReference type="Proteomes" id="UP000723463"/>
    </source>
</evidence>
<keyword evidence="4" id="KW-0479">Metal-binding</keyword>
<dbReference type="PROSITE" id="PS01359">
    <property type="entry name" value="ZF_PHD_1"/>
    <property type="match status" value="1"/>
</dbReference>
<accession>A0A9P6F384</accession>
<feature type="region of interest" description="Disordered" evidence="8">
    <location>
        <begin position="1090"/>
        <end position="1223"/>
    </location>
</feature>
<dbReference type="InterPro" id="IPR036575">
    <property type="entry name" value="TFIIS_cen_dom_sf"/>
</dbReference>
<dbReference type="Pfam" id="PF07500">
    <property type="entry name" value="TFIIS_M"/>
    <property type="match status" value="1"/>
</dbReference>
<sequence length="1425" mass="152709">MSDSSLQPDDFLVLDLAASDEDAFPPDGLQTALPLTHNRTVTQPTQATQAETESDEALTATATATATSLTTTTITANTTAATTTPTTAEADSDTDGDISLVLASGGPCTLLADSLNSQDHHDEHVFLDFVHDPLSHSTPDQIVSGIDTGGDDGHNPHTDSRLSITLDPQDPSLEDIDIERPFVDLLGTHSTTLTSLDWATTSPQQVYGSLMDMELYKPSSPLSTTTQSLSLATSSTSLSATSPPSQQQQQQQQQQPVSVSSSLLGTTTTVSAVSDNAPSSNFVSPDVTFPPNGIYVDAQSDSEPLGTETESSNTPGKPIKPVHPSILRPLTPEEVMVPIAVRRSNRARQPSTLAVQSSEYLMHSQGPYEPATPGPSAAGSSASTSASGAVPVERMTRSKKVYCHCQKPDDGNVMIQCDSCRQWFHGACVDITEEVAEMMELKNEKFFCEPCDDRVQAWKSNGSADIGNPFTVYSDSRDCDLPTCLNEARSTSDYCSEECAIKGIELQATEAVMNKENIPPVVFIPTPKRVSVSTASSSSQPESPKVEQDPIRSTALKGLTECLLIGLELNSEGGEPQPESSEQADKRSGISLGKGARMTGATLDEEQANRLAVAIEKELYSFTASPGFAACGRDYKAKYRSLFFNLKDKNNVSLRARLASGELEPYDLVRLSHEELANPELQIINKEMRKKSIHDSVLTVEEEPYIKKTHKGEMSFVPRLLSVGGPSTVPYLDHTRSDDGSSVSSGSGGDDEHSTNNNRTDDIHNSNNTTLSGDINTSNNTTDVPTTESPMEYEESSTGKQRDKDAHDSNINSATGSPTGDVLDKLLARIQTNKRSSEGTTGNTFASDKRQRWTGADDFGIDDAERPETSYLPREPSPYSPSPPGSPAVHSTTPPDSPPPFFLEGNQKAAQMITMDRGAHRKQPAVWEGCLSMHQVAKFSAKAVQIGGRELFGGQDGGASRRQAWSDVLTKDIAVDGRIGIAAVEAYVAKQAQSATKEIVVLKFETQESSLSSARQRVEFDKLFEYFYAKRRNGVVPQRNRHIKDMYLVPLAAKDPLPGYLRELIGDDASVRETVPTNCLLGVLVLNKEQSHSHSNHPHTRHAQPQSLSSQSKPTTPTSGRRRHTSPGASRPYPDPHGHHQDKRPAASLGHSYPGHAQLSGETISPLKAPTFGSGLPNTTSVAPHTASQSGPKMSPGDLPQPSVPVYTPQPIPSTTTGGPIKKPTLQELQGLVNQLFPSTRSASTPATGPPGVDSRPISAPGPTAAAAAVFAQLSGANMSSLMANLPASLSMNHLRQPEHQQSLEQHVASAPPSQGNLYAMPPAPPVFPPGMPLPPPPPAVPPNFMPLPPYLMAQYGLPMGPSMNPTPPAPPPPMPPVPPNPQQYFAHYFSGAQHLPPSAPRNSHPLVAPPPTLNTRNQGPRDPR</sequence>
<feature type="compositionally biased region" description="Low complexity" evidence="8">
    <location>
        <begin position="571"/>
        <end position="581"/>
    </location>
</feature>
<feature type="compositionally biased region" description="Polar residues" evidence="8">
    <location>
        <begin position="809"/>
        <end position="818"/>
    </location>
</feature>
<feature type="region of interest" description="Disordered" evidence="8">
    <location>
        <begin position="532"/>
        <end position="551"/>
    </location>
</feature>
<gene>
    <name evidence="11" type="primary">PHF3</name>
    <name evidence="11" type="ORF">EC957_003683</name>
</gene>
<evidence type="ECO:0000256" key="4">
    <source>
        <dbReference type="ARBA" id="ARBA00022723"/>
    </source>
</evidence>
<evidence type="ECO:0000256" key="6">
    <source>
        <dbReference type="ARBA" id="ARBA00022833"/>
    </source>
</evidence>
<dbReference type="GO" id="GO:0005634">
    <property type="term" value="C:nucleus"/>
    <property type="evidence" value="ECO:0007669"/>
    <property type="project" value="TreeGrafter"/>
</dbReference>
<reference evidence="11" key="1">
    <citation type="journal article" date="2020" name="Fungal Divers.">
        <title>Resolving the Mortierellaceae phylogeny through synthesis of multi-gene phylogenetics and phylogenomics.</title>
        <authorList>
            <person name="Vandepol N."/>
            <person name="Liber J."/>
            <person name="Desiro A."/>
            <person name="Na H."/>
            <person name="Kennedy M."/>
            <person name="Barry K."/>
            <person name="Grigoriev I.V."/>
            <person name="Miller A.N."/>
            <person name="O'Donnell K."/>
            <person name="Stajich J.E."/>
            <person name="Bonito G."/>
        </authorList>
    </citation>
    <scope>NUCLEOTIDE SEQUENCE</scope>
    <source>
        <strain evidence="11">NRRL 2591</strain>
    </source>
</reference>
<dbReference type="PANTHER" id="PTHR11477:SF11">
    <property type="entry name" value="TRANSCRIPTION FACTOR BYE1"/>
    <property type="match status" value="1"/>
</dbReference>
<keyword evidence="12" id="KW-1185">Reference proteome</keyword>
<feature type="compositionally biased region" description="Basic and acidic residues" evidence="8">
    <location>
        <begin position="750"/>
        <end position="764"/>
    </location>
</feature>
<feature type="region of interest" description="Disordered" evidence="8">
    <location>
        <begin position="364"/>
        <end position="391"/>
    </location>
</feature>
<evidence type="ECO:0000256" key="3">
    <source>
        <dbReference type="ARBA" id="ARBA00021616"/>
    </source>
</evidence>
<dbReference type="InterPro" id="IPR019787">
    <property type="entry name" value="Znf_PHD-finger"/>
</dbReference>
<evidence type="ECO:0000259" key="10">
    <source>
        <dbReference type="PROSITE" id="PS51321"/>
    </source>
</evidence>
<comment type="similarity">
    <text evidence="2">Belongs to the BYE1 family.</text>
</comment>
<protein>
    <recommendedName>
        <fullName evidence="3">Transcription factor BYE1</fullName>
    </recommendedName>
</protein>
<feature type="region of interest" description="Disordered" evidence="8">
    <location>
        <begin position="570"/>
        <end position="593"/>
    </location>
</feature>
<evidence type="ECO:0000256" key="2">
    <source>
        <dbReference type="ARBA" id="ARBA00011050"/>
    </source>
</evidence>
<evidence type="ECO:0000313" key="11">
    <source>
        <dbReference type="EMBL" id="KAF9540877.1"/>
    </source>
</evidence>
<dbReference type="PROSITE" id="PS50016">
    <property type="entry name" value="ZF_PHD_2"/>
    <property type="match status" value="1"/>
</dbReference>
<dbReference type="GO" id="GO:0031564">
    <property type="term" value="P:transcription antitermination"/>
    <property type="evidence" value="ECO:0007669"/>
    <property type="project" value="TreeGrafter"/>
</dbReference>
<dbReference type="InterPro" id="IPR013083">
    <property type="entry name" value="Znf_RING/FYVE/PHD"/>
</dbReference>
<feature type="region of interest" description="Disordered" evidence="8">
    <location>
        <begin position="293"/>
        <end position="325"/>
    </location>
</feature>
<evidence type="ECO:0000256" key="8">
    <source>
        <dbReference type="SAM" id="MobiDB-lite"/>
    </source>
</evidence>
<dbReference type="Gene3D" id="3.30.40.10">
    <property type="entry name" value="Zinc/RING finger domain, C3HC4 (zinc finger)"/>
    <property type="match status" value="1"/>
</dbReference>
<dbReference type="PANTHER" id="PTHR11477">
    <property type="entry name" value="TRANSCRIPTION FACTOR S-II ZINC FINGER DOMAIN-CONTAINING PROTEIN"/>
    <property type="match status" value="1"/>
</dbReference>
<dbReference type="SUPFAM" id="SSF46942">
    <property type="entry name" value="Elongation factor TFIIS domain 2"/>
    <property type="match status" value="1"/>
</dbReference>
<dbReference type="GO" id="GO:0008270">
    <property type="term" value="F:zinc ion binding"/>
    <property type="evidence" value="ECO:0007669"/>
    <property type="project" value="UniProtKB-KW"/>
</dbReference>
<evidence type="ECO:0000256" key="7">
    <source>
        <dbReference type="PROSITE-ProRule" id="PRU00146"/>
    </source>
</evidence>
<feature type="region of interest" description="Disordered" evidence="8">
    <location>
        <begin position="219"/>
        <end position="262"/>
    </location>
</feature>
<feature type="compositionally biased region" description="Polar residues" evidence="8">
    <location>
        <begin position="1176"/>
        <end position="1192"/>
    </location>
</feature>
<feature type="region of interest" description="Disordered" evidence="8">
    <location>
        <begin position="728"/>
        <end position="904"/>
    </location>
</feature>
<feature type="compositionally biased region" description="Polar residues" evidence="8">
    <location>
        <begin position="765"/>
        <end position="789"/>
    </location>
</feature>
<dbReference type="SMART" id="SM00249">
    <property type="entry name" value="PHD"/>
    <property type="match status" value="1"/>
</dbReference>
<keyword evidence="6" id="KW-0862">Zinc</keyword>
<organism evidence="11 12">
    <name type="scientific">Mortierella hygrophila</name>
    <dbReference type="NCBI Taxonomy" id="979708"/>
    <lineage>
        <taxon>Eukaryota</taxon>
        <taxon>Fungi</taxon>
        <taxon>Fungi incertae sedis</taxon>
        <taxon>Mucoromycota</taxon>
        <taxon>Mortierellomycotina</taxon>
        <taxon>Mortierellomycetes</taxon>
        <taxon>Mortierellales</taxon>
        <taxon>Mortierellaceae</taxon>
        <taxon>Mortierella</taxon>
    </lineage>
</organism>
<name>A0A9P6F384_9FUNG</name>
<comment type="caution">
    <text evidence="11">The sequence shown here is derived from an EMBL/GenBank/DDBJ whole genome shotgun (WGS) entry which is preliminary data.</text>
</comment>
<dbReference type="InterPro" id="IPR011011">
    <property type="entry name" value="Znf_FYVE_PHD"/>
</dbReference>
<dbReference type="EMBL" id="JAAAXW010000185">
    <property type="protein sequence ID" value="KAF9540877.1"/>
    <property type="molecule type" value="Genomic_DNA"/>
</dbReference>
<proteinExistence type="inferred from homology"/>
<dbReference type="InterPro" id="IPR012921">
    <property type="entry name" value="SPOC_C"/>
</dbReference>
<dbReference type="InterPro" id="IPR001965">
    <property type="entry name" value="Znf_PHD"/>
</dbReference>
<dbReference type="InterPro" id="IPR019786">
    <property type="entry name" value="Zinc_finger_PHD-type_CS"/>
</dbReference>
<dbReference type="GO" id="GO:0006362">
    <property type="term" value="P:transcription elongation by RNA polymerase I"/>
    <property type="evidence" value="ECO:0007669"/>
    <property type="project" value="TreeGrafter"/>
</dbReference>
<dbReference type="Pfam" id="PF07744">
    <property type="entry name" value="SPOC"/>
    <property type="match status" value="1"/>
</dbReference>
<feature type="region of interest" description="Disordered" evidence="8">
    <location>
        <begin position="138"/>
        <end position="173"/>
    </location>
</feature>
<dbReference type="GO" id="GO:0031440">
    <property type="term" value="P:regulation of mRNA 3'-end processing"/>
    <property type="evidence" value="ECO:0007669"/>
    <property type="project" value="TreeGrafter"/>
</dbReference>
<dbReference type="Gene3D" id="1.10.472.30">
    <property type="entry name" value="Transcription elongation factor S-II, central domain"/>
    <property type="match status" value="1"/>
</dbReference>
<evidence type="ECO:0000259" key="9">
    <source>
        <dbReference type="PROSITE" id="PS50016"/>
    </source>
</evidence>
<feature type="compositionally biased region" description="Polar residues" evidence="8">
    <location>
        <begin position="830"/>
        <end position="846"/>
    </location>
</feature>
<keyword evidence="5 7" id="KW-0863">Zinc-finger</keyword>
<feature type="compositionally biased region" description="Pro residues" evidence="8">
    <location>
        <begin position="875"/>
        <end position="886"/>
    </location>
</feature>
<feature type="domain" description="PHD-type" evidence="9">
    <location>
        <begin position="400"/>
        <end position="454"/>
    </location>
</feature>
<feature type="compositionally biased region" description="Pro residues" evidence="8">
    <location>
        <begin position="1365"/>
        <end position="1382"/>
    </location>
</feature>
<dbReference type="SMART" id="SM00510">
    <property type="entry name" value="TFS2M"/>
    <property type="match status" value="1"/>
</dbReference>
<dbReference type="CDD" id="cd15552">
    <property type="entry name" value="PHD_PHF3_like"/>
    <property type="match status" value="1"/>
</dbReference>
<comment type="function">
    <text evidence="1">Negative regulator of transcription elongation.</text>
</comment>
<dbReference type="GO" id="GO:0006368">
    <property type="term" value="P:transcription elongation by RNA polymerase II"/>
    <property type="evidence" value="ECO:0007669"/>
    <property type="project" value="TreeGrafter"/>
</dbReference>
<dbReference type="PROSITE" id="PS51321">
    <property type="entry name" value="TFIIS_CENTRAL"/>
    <property type="match status" value="1"/>
</dbReference>
<evidence type="ECO:0000256" key="1">
    <source>
        <dbReference type="ARBA" id="ARBA00002311"/>
    </source>
</evidence>
<feature type="compositionally biased region" description="Low complexity" evidence="8">
    <location>
        <begin position="374"/>
        <end position="389"/>
    </location>
</feature>
<feature type="compositionally biased region" description="Low complexity" evidence="8">
    <location>
        <begin position="532"/>
        <end position="543"/>
    </location>
</feature>
<feature type="compositionally biased region" description="Polar residues" evidence="8">
    <location>
        <begin position="1103"/>
        <end position="1119"/>
    </location>
</feature>
<feature type="domain" description="TFIIS central" evidence="10">
    <location>
        <begin position="551"/>
        <end position="704"/>
    </location>
</feature>
<evidence type="ECO:0000256" key="5">
    <source>
        <dbReference type="ARBA" id="ARBA00022771"/>
    </source>
</evidence>
<dbReference type="Proteomes" id="UP000723463">
    <property type="component" value="Unassembled WGS sequence"/>
</dbReference>
<feature type="region of interest" description="Disordered" evidence="8">
    <location>
        <begin position="1362"/>
        <end position="1425"/>
    </location>
</feature>
<dbReference type="GO" id="GO:0001139">
    <property type="term" value="F:RNA polymerase II complex recruiting activity"/>
    <property type="evidence" value="ECO:0007669"/>
    <property type="project" value="TreeGrafter"/>
</dbReference>
<feature type="compositionally biased region" description="Basic and acidic residues" evidence="8">
    <location>
        <begin position="1134"/>
        <end position="1145"/>
    </location>
</feature>
<dbReference type="Pfam" id="PF00628">
    <property type="entry name" value="PHD"/>
    <property type="match status" value="1"/>
</dbReference>
<dbReference type="GO" id="GO:0000977">
    <property type="term" value="F:RNA polymerase II transcription regulatory region sequence-specific DNA binding"/>
    <property type="evidence" value="ECO:0007669"/>
    <property type="project" value="TreeGrafter"/>
</dbReference>
<dbReference type="CDD" id="cd21538">
    <property type="entry name" value="SPOC_TFIIS"/>
    <property type="match status" value="1"/>
</dbReference>